<organism evidence="1 2">
    <name type="scientific">Phlebia brevispora</name>
    <dbReference type="NCBI Taxonomy" id="194682"/>
    <lineage>
        <taxon>Eukaryota</taxon>
        <taxon>Fungi</taxon>
        <taxon>Dikarya</taxon>
        <taxon>Basidiomycota</taxon>
        <taxon>Agaricomycotina</taxon>
        <taxon>Agaricomycetes</taxon>
        <taxon>Polyporales</taxon>
        <taxon>Meruliaceae</taxon>
        <taxon>Phlebia</taxon>
    </lineage>
</organism>
<keyword evidence="2" id="KW-1185">Reference proteome</keyword>
<proteinExistence type="predicted"/>
<reference evidence="1" key="1">
    <citation type="submission" date="2022-07" db="EMBL/GenBank/DDBJ databases">
        <title>Genome Sequence of Phlebia brevispora.</title>
        <authorList>
            <person name="Buettner E."/>
        </authorList>
    </citation>
    <scope>NUCLEOTIDE SEQUENCE</scope>
    <source>
        <strain evidence="1">MPL23</strain>
    </source>
</reference>
<dbReference type="Proteomes" id="UP001148662">
    <property type="component" value="Unassembled WGS sequence"/>
</dbReference>
<comment type="caution">
    <text evidence="1">The sequence shown here is derived from an EMBL/GenBank/DDBJ whole genome shotgun (WGS) entry which is preliminary data.</text>
</comment>
<dbReference type="EMBL" id="JANHOG010000230">
    <property type="protein sequence ID" value="KAJ3556564.1"/>
    <property type="molecule type" value="Genomic_DNA"/>
</dbReference>
<evidence type="ECO:0000313" key="2">
    <source>
        <dbReference type="Proteomes" id="UP001148662"/>
    </source>
</evidence>
<evidence type="ECO:0000313" key="1">
    <source>
        <dbReference type="EMBL" id="KAJ3556564.1"/>
    </source>
</evidence>
<accession>A0ACC1TAB3</accession>
<sequence>MRRRPEPPNKKPSGSRPAPRRLFSFDALKKEKAGGDDARSETPVQRRSRTIISEGSVLESVENPFTDSKGWTEKQLVDSPVFDETTLPEIQTPPPLDLNKPNPVPPAPEGLAAPPLSPSRRRWDTVRLHVLPSVSSVESIPIQSPPPEVSSFPTRPSTPKLPRFGYRKAFRQVVENVQTQQASEHKRLAEAIRLACWNARFGDTTQHPKPEREGTLGTVGSSLHLPFMSSTTSLPMAPSSSGSTIQGANKSGGLRRPQSTQSLAQSIRKVPTVTHLTRVLSSFSTSLTKSQYLPHENLILSTLLLPFLESGESTQVDVEQVNAVETFEYAVRTWKASSNEAELERCLWCCRAASVPSKSRLRLLGTLSSILFSRDRTFTANSPMILQTLLQGLFSLTYSLSLSIHAAAESESLAGYVSAVCSGSCGQLSPTATEAEFGVPFSGADSEAVIRDILVTESVIRCLEVSDDKRRRWTLRTMLQQYWAIPEPGLKLTRLQTCVHWRKLQAFTSSVLILLSRPADDTYRDVEVIVDLFRTRIVAEIAAMPDTDATGIRSQVIRLILELLCMQDCREREYLMGQFCTWYEQREDWKGSIEDAVRDLIAHSDWPIVLRLIPSVVSQLRDDVQASIVSFILPLMNNRLAADPPEAPCPPLRRFLEDLAQLYPKIFFKPLFTCAAANKDLTVVNQLCILNALSKFVPDLWLRDAEMISVALMSDPPGRSAQTSTDGQLPVSKARIGQCLLMVELLEQLRNVNEAKDLVMMTVATKFVVALEARLGLVIQAKEKTVLFPESHRLLFCSLFREIRLLTRSLKSAPWLESVLSWAIQWSAPTPSDDLLADSAEEVTSTFHKLQAIYVQSQDGFTGTGKRRNTAISILSLEKKASEQSDTSESPESGFTSRGKRVEAILKARKAIPLNLLVLVSGLVTSEHYVRLGPAVWKGLLNDLRASSVIPTCFLAMQFAEKKAEQFKVMVEDELSNSDPRVRHHALQKIGTVSTWRFQITTQDVILDRMHRRPFKMQRPPILFVATDIGSSLFIYEDDEDEYKDMNGHVIPLELRRRLSEIGWAEDRIVDRRLQRIKTPMTLLPDQQLERVDFESEESPAFTESQSPSPSPEPSPTKGNASDTSLGRRDSTSSGRSQGVRRRPVFVAALVELFPQVASLLTDRDIFVADTAQEVILDFMRDDPSLLCRTVFHLISGDEQSLMLAFSTLRAFLHIRHTLPPPTAHHILNHLTGFLKSAMRGTDSPESLRGYGYAMPVISRLALQVSKMSMREIRRAKIDTFLIPSGSLWFTPNAPAGPLFPRHLEELINPFESLPSSLVSIVLIRTSQNLLFLRMLKRTPQDVKVVRKTMTRLVLPSLSRSGDDAVLTLMDLVPYRREAALDSTVTRKVTVRALSLTLARSYLLLIEQVFQCMSRHLNDREELASLMDGINRIMVVHGDDIGIVAHVMLGMLQTPVIRHPPLMNSRPALMTASTRFKRLFLSGGYTLFMPAVIKVYVEAEHHPNIRHAIEYAISRFYALHQDAFIFQTFDVMAQVLTFAHADGSWIASGVFTLFTTLTAPASLAPDAAGIHDLNKPQEQEALMVTIAEEVPQTLIAALKKPGTTQDRNAIDVPIPEQYEGRRLRLDNIVRLFLTVIAHDSGTQRAEQFLKFLRLLAPHLYGASRVVQNVLRDGIDALGSILLVKSSSKSKSSEGPQTRPTEEAKYQAYAEEKEPEQRTAPGDLLTMRLEYLLLVLAYTGAGGLVAHTTTVRIVEMIKALMKDATSSTSERVSSFLASYVRTVLIREDSPPSVKEVITLLEALAPLTGAYATKAGFDLSGLFGALVQLASNPLYSSEPSFSQLLIAQYCRIGLDACELVASEELLFTFPLRTSVVRLVNCLIPAAGADIMEQVESRAPTYDFLSGLLLPIVLTLKTSGDLMADSQWTDNWRRDTYSKVWLRLLAYTLSAFEKRGVSRTRRRSLSMGNAERRKSQSNHNVGRTAAPLMELCMVLQILKIIVIRAEEEISITAPRLWSHIATLLKATLADGDAMFALRGRDYSEPPSPAISPRVSSFQDQEKHPLQTFPSTFSSRSHQPPSPPRIIDYVTWSTIQWLWLRRTPLMIPMRIFIQERIANLAAELNTQGAIPILSAGPGSRPVSTIFSKPRRSMLGPSPMSSASSTPRTSMFINSSTSLPVMSDFAQSKGLSPPRLAGYERTSPISPSGRTSQDLNGHTIVHLGPVQSSTGLQRPISIGSDPSIPTTNARALARETRVRSSGLIRMTYKRIRLIQRLMGYTTLLPFNGSEYVAQDGTDMEARVWTKTAAIEAVVDETKELMAEFNGGDGDFADESMVYIDSQDFLLPSGSQES</sequence>
<name>A0ACC1TAB3_9APHY</name>
<gene>
    <name evidence="1" type="ORF">NM688_g1961</name>
</gene>
<protein>
    <submittedName>
        <fullName evidence="1">Uncharacterized protein</fullName>
    </submittedName>
</protein>